<keyword evidence="2" id="KW-1003">Cell membrane</keyword>
<keyword evidence="5 6" id="KW-0472">Membrane</keyword>
<keyword evidence="4 6" id="KW-1133">Transmembrane helix</keyword>
<accession>A0A7T1WVH4</accession>
<dbReference type="Proteomes" id="UP000595046">
    <property type="component" value="Chromosome"/>
</dbReference>
<feature type="transmembrane region" description="Helical" evidence="6">
    <location>
        <begin position="213"/>
        <end position="239"/>
    </location>
</feature>
<evidence type="ECO:0000256" key="6">
    <source>
        <dbReference type="SAM" id="Phobius"/>
    </source>
</evidence>
<dbReference type="EMBL" id="CP048882">
    <property type="protein sequence ID" value="QPP10689.1"/>
    <property type="molecule type" value="Genomic_DNA"/>
</dbReference>
<dbReference type="AlphaFoldDB" id="A0A7T1WVH4"/>
<gene>
    <name evidence="8" type="ORF">G4Z16_13975</name>
</gene>
<evidence type="ECO:0000256" key="3">
    <source>
        <dbReference type="ARBA" id="ARBA00022692"/>
    </source>
</evidence>
<protein>
    <recommendedName>
        <fullName evidence="7">Type II secretion system protein GspF domain-containing protein</fullName>
    </recommendedName>
</protein>
<keyword evidence="9" id="KW-1185">Reference proteome</keyword>
<name>A0A7T1WVH4_9ACTN</name>
<evidence type="ECO:0000313" key="8">
    <source>
        <dbReference type="EMBL" id="QPP10689.1"/>
    </source>
</evidence>
<reference evidence="9" key="1">
    <citation type="submission" date="2020-02" db="EMBL/GenBank/DDBJ databases">
        <title>Streptomyces sp. ASO4wet.</title>
        <authorList>
            <person name="Risdian C."/>
            <person name="Landwehr W."/>
            <person name="Schupp P."/>
            <person name="Wink J."/>
        </authorList>
    </citation>
    <scope>NUCLEOTIDE SEQUENCE [LARGE SCALE GENOMIC DNA]</scope>
    <source>
        <strain evidence="9">ASO4wet</strain>
    </source>
</reference>
<evidence type="ECO:0000256" key="4">
    <source>
        <dbReference type="ARBA" id="ARBA00022989"/>
    </source>
</evidence>
<evidence type="ECO:0000256" key="5">
    <source>
        <dbReference type="ARBA" id="ARBA00023136"/>
    </source>
</evidence>
<evidence type="ECO:0000256" key="1">
    <source>
        <dbReference type="ARBA" id="ARBA00004651"/>
    </source>
</evidence>
<feature type="transmembrane region" description="Helical" evidence="6">
    <location>
        <begin position="53"/>
        <end position="79"/>
    </location>
</feature>
<dbReference type="GO" id="GO:0005886">
    <property type="term" value="C:plasma membrane"/>
    <property type="evidence" value="ECO:0007669"/>
    <property type="project" value="UniProtKB-SubCell"/>
</dbReference>
<dbReference type="Pfam" id="PF00482">
    <property type="entry name" value="T2SSF"/>
    <property type="match status" value="1"/>
</dbReference>
<evidence type="ECO:0000313" key="9">
    <source>
        <dbReference type="Proteomes" id="UP000595046"/>
    </source>
</evidence>
<evidence type="ECO:0000256" key="2">
    <source>
        <dbReference type="ARBA" id="ARBA00022475"/>
    </source>
</evidence>
<sequence>MRELWRARTVRHRTRELLAAPGLEPRGRLRRFLGERARTAVTARRRGLREAGAALGVAAFAVVVIGGVAGWVLAGAGAYGVRFWMRRQEAIGAAADETAEASAAAEQLPLAAELMAACLAAGSGPAQAADAVGRSLGGPLGIRLIRTATELRLGAEPAAAWAHFASLPGSEGFVRSMERAGTAGAPAVAEVTRLTGELRARRARQASARARRAAVLVTGPLGLCFLPAFLAVGVAPVVMGLAGSLL</sequence>
<dbReference type="PANTHER" id="PTHR35007">
    <property type="entry name" value="INTEGRAL MEMBRANE PROTEIN-RELATED"/>
    <property type="match status" value="1"/>
</dbReference>
<keyword evidence="3 6" id="KW-0812">Transmembrane</keyword>
<evidence type="ECO:0000259" key="7">
    <source>
        <dbReference type="Pfam" id="PF00482"/>
    </source>
</evidence>
<dbReference type="KEGG" id="sbat:G4Z16_13975"/>
<dbReference type="PANTHER" id="PTHR35007:SF3">
    <property type="entry name" value="POSSIBLE CONSERVED ALANINE RICH MEMBRANE PROTEIN"/>
    <property type="match status" value="1"/>
</dbReference>
<proteinExistence type="predicted"/>
<feature type="domain" description="Type II secretion system protein GspF" evidence="7">
    <location>
        <begin position="112"/>
        <end position="234"/>
    </location>
</feature>
<comment type="subcellular location">
    <subcellularLocation>
        <location evidence="1">Cell membrane</location>
        <topology evidence="1">Multi-pass membrane protein</topology>
    </subcellularLocation>
</comment>
<organism evidence="8 9">
    <name type="scientific">Streptomyces bathyalis</name>
    <dbReference type="NCBI Taxonomy" id="2710756"/>
    <lineage>
        <taxon>Bacteria</taxon>
        <taxon>Bacillati</taxon>
        <taxon>Actinomycetota</taxon>
        <taxon>Actinomycetes</taxon>
        <taxon>Kitasatosporales</taxon>
        <taxon>Streptomycetaceae</taxon>
        <taxon>Streptomyces</taxon>
    </lineage>
</organism>
<dbReference type="InterPro" id="IPR018076">
    <property type="entry name" value="T2SS_GspF_dom"/>
</dbReference>